<evidence type="ECO:0008006" key="4">
    <source>
        <dbReference type="Google" id="ProtNLM"/>
    </source>
</evidence>
<dbReference type="Proteomes" id="UP000488956">
    <property type="component" value="Unassembled WGS sequence"/>
</dbReference>
<feature type="compositionally biased region" description="Basic residues" evidence="1">
    <location>
        <begin position="602"/>
        <end position="615"/>
    </location>
</feature>
<proteinExistence type="predicted"/>
<evidence type="ECO:0000313" key="2">
    <source>
        <dbReference type="EMBL" id="KAE9108420.1"/>
    </source>
</evidence>
<organism evidence="2 3">
    <name type="scientific">Phytophthora fragariae</name>
    <dbReference type="NCBI Taxonomy" id="53985"/>
    <lineage>
        <taxon>Eukaryota</taxon>
        <taxon>Sar</taxon>
        <taxon>Stramenopiles</taxon>
        <taxon>Oomycota</taxon>
        <taxon>Peronosporomycetes</taxon>
        <taxon>Peronosporales</taxon>
        <taxon>Peronosporaceae</taxon>
        <taxon>Phytophthora</taxon>
    </lineage>
</organism>
<sequence>MENTAPSDDQEPTYMDLLDDKAADDEAEVAARDGGEVFPTIPIGPASAPAKQPRLRLRQLPEDEFDKAAAAVTRVVAELASKIADVDDWTTGEGYIAAIPSPLREALQPFSQLMWEVLRRLGVTEEFIGRCSGIYDASFFFVGNASDGATDPILKALKVYIYPKVEYALRHVRPLDSQLEGFERAIVRGLPRLPDCSHHGIFFSPTSSGGLGLLSLVELHKALQVAHAWQMLHSKDPDIRSIARAQVGQVARKRFKLNEGHWRGRDDEITQLFLNTELAASPYATQRRRTGDISSLWTDVRQTLVTLGLKLQPGDDDSAPGLLQLRVPHHTKWLSHKTVLRHVKLHMKLRRLAKWKTKMVQGRSVREQGGVGSRFTTAGAGLSNGEYRFAIAARVALIDTRNSLKNRKLRANETCPVPGCTFAETTAHVLNHCEPNMAAVRQRHDDALEQIAAPLRHKVEKSGGKLEVAINRPVPEYAGAALRPNIVLRNTETKRAVIVDLAITHEDQPADAATSSALQACRDHKITKYQMVAAAMQRAGWTVRVAGIVYGSLGYVLPSNFKVYTELLVLLKRDARRLDRKLSSHCIRASARIWSQHCAQHRIRQRSRNSSRAPRRSGGTSRRSSRAATR</sequence>
<dbReference type="PANTHER" id="PTHR35450">
    <property type="entry name" value="REVERSE TRANSCRIPTASE DOMAIN-CONTAINING PROTEIN"/>
    <property type="match status" value="1"/>
</dbReference>
<name>A0A6G0L528_9STRA</name>
<evidence type="ECO:0000256" key="1">
    <source>
        <dbReference type="SAM" id="MobiDB-lite"/>
    </source>
</evidence>
<evidence type="ECO:0000313" key="3">
    <source>
        <dbReference type="Proteomes" id="UP000488956"/>
    </source>
</evidence>
<comment type="caution">
    <text evidence="2">The sequence shown here is derived from an EMBL/GenBank/DDBJ whole genome shotgun (WGS) entry which is preliminary data.</text>
</comment>
<feature type="region of interest" description="Disordered" evidence="1">
    <location>
        <begin position="602"/>
        <end position="630"/>
    </location>
</feature>
<dbReference type="AlphaFoldDB" id="A0A6G0L528"/>
<reference evidence="2 3" key="1">
    <citation type="submission" date="2018-09" db="EMBL/GenBank/DDBJ databases">
        <title>Genomic investigation of the strawberry pathogen Phytophthora fragariae indicates pathogenicity is determined by transcriptional variation in three key races.</title>
        <authorList>
            <person name="Adams T.M."/>
            <person name="Armitage A.D."/>
            <person name="Sobczyk M.K."/>
            <person name="Bates H.J."/>
            <person name="Dunwell J.M."/>
            <person name="Nellist C.F."/>
            <person name="Harrison R.J."/>
        </authorList>
    </citation>
    <scope>NUCLEOTIDE SEQUENCE [LARGE SCALE GENOMIC DNA]</scope>
    <source>
        <strain evidence="2 3">ONT-3</strain>
    </source>
</reference>
<accession>A0A6G0L528</accession>
<dbReference type="PANTHER" id="PTHR35450:SF2">
    <property type="entry name" value="REVERSE TRANSCRIPTASE DOMAIN-CONTAINING PROTEIN"/>
    <property type="match status" value="1"/>
</dbReference>
<gene>
    <name evidence="2" type="ORF">PF010_g11913</name>
</gene>
<protein>
    <recommendedName>
        <fullName evidence="4">Reverse transcriptase domain-containing protein</fullName>
    </recommendedName>
</protein>
<dbReference type="EMBL" id="QXFX01000649">
    <property type="protein sequence ID" value="KAE9108420.1"/>
    <property type="molecule type" value="Genomic_DNA"/>
</dbReference>